<evidence type="ECO:0000313" key="2">
    <source>
        <dbReference type="Proteomes" id="UP000336166"/>
    </source>
</evidence>
<proteinExistence type="predicted"/>
<gene>
    <name evidence="1" type="ORF">Y261_07290</name>
</gene>
<name>A0AAN2WEU1_LISMN</name>
<accession>A0AAN2WEU1</accession>
<sequence>MKEDTNQYDKTFKILESSFKKNSSIFSVNNVKDFLFLTGNVAGSMIFNDREKINEQDIKDFLNCKTIANLKLQFDYLQGVYGNTKKINRNRNYLLLCVAVASYSDPENEVIKKDDLEYLKNGLFWNDLLLYS</sequence>
<dbReference type="AlphaFoldDB" id="A0AAN2WEU1"/>
<comment type="caution">
    <text evidence="1">The sequence shown here is derived from an EMBL/GenBank/DDBJ whole genome shotgun (WGS) entry which is preliminary data.</text>
</comment>
<protein>
    <submittedName>
        <fullName evidence="1">Uncharacterized protein</fullName>
    </submittedName>
</protein>
<reference evidence="1 2" key="1">
    <citation type="submission" date="2018-06" db="EMBL/GenBank/DDBJ databases">
        <authorList>
            <consortium name="PulseNet: The National Subtyping Network for Foodborne Disease Surveillance"/>
            <person name="Tarr C.L."/>
            <person name="Trees E."/>
            <person name="Katz L.S."/>
            <person name="Carleton-Romer H.A."/>
            <person name="Stroika S."/>
            <person name="Kucerova Z."/>
            <person name="Roache K.F."/>
            <person name="Sabol A.L."/>
            <person name="Besser J."/>
            <person name="Gerner-Smidt P."/>
        </authorList>
    </citation>
    <scope>NUCLEOTIDE SEQUENCE [LARGE SCALE GENOMIC DNA]</scope>
    <source>
        <strain evidence="1 2">PNUSAL000134</strain>
    </source>
</reference>
<dbReference type="EMBL" id="AAAREG010000004">
    <property type="protein sequence ID" value="EAE2354144.1"/>
    <property type="molecule type" value="Genomic_DNA"/>
</dbReference>
<organism evidence="1 2">
    <name type="scientific">Listeria monocytogenes</name>
    <dbReference type="NCBI Taxonomy" id="1639"/>
    <lineage>
        <taxon>Bacteria</taxon>
        <taxon>Bacillati</taxon>
        <taxon>Bacillota</taxon>
        <taxon>Bacilli</taxon>
        <taxon>Bacillales</taxon>
        <taxon>Listeriaceae</taxon>
        <taxon>Listeria</taxon>
    </lineage>
</organism>
<evidence type="ECO:0000313" key="1">
    <source>
        <dbReference type="EMBL" id="EAE2354144.1"/>
    </source>
</evidence>
<dbReference type="Proteomes" id="UP000336166">
    <property type="component" value="Unassembled WGS sequence"/>
</dbReference>